<protein>
    <submittedName>
        <fullName evidence="3">RNase H type-1 domain-containing protein</fullName>
    </submittedName>
</protein>
<evidence type="ECO:0000313" key="4">
    <source>
        <dbReference type="Proteomes" id="UP001152797"/>
    </source>
</evidence>
<reference evidence="1" key="1">
    <citation type="submission" date="2022-10" db="EMBL/GenBank/DDBJ databases">
        <authorList>
            <person name="Chen Y."/>
            <person name="Dougan E. K."/>
            <person name="Chan C."/>
            <person name="Rhodes N."/>
            <person name="Thang M."/>
        </authorList>
    </citation>
    <scope>NUCLEOTIDE SEQUENCE</scope>
</reference>
<proteinExistence type="predicted"/>
<dbReference type="InterPro" id="IPR012337">
    <property type="entry name" value="RNaseH-like_sf"/>
</dbReference>
<feature type="non-terminal residue" evidence="1">
    <location>
        <position position="484"/>
    </location>
</feature>
<organism evidence="1">
    <name type="scientific">Cladocopium goreaui</name>
    <dbReference type="NCBI Taxonomy" id="2562237"/>
    <lineage>
        <taxon>Eukaryota</taxon>
        <taxon>Sar</taxon>
        <taxon>Alveolata</taxon>
        <taxon>Dinophyceae</taxon>
        <taxon>Suessiales</taxon>
        <taxon>Symbiodiniaceae</taxon>
        <taxon>Cladocopium</taxon>
    </lineage>
</organism>
<dbReference type="EMBL" id="CAMXCT030005935">
    <property type="protein sequence ID" value="CAL4800918.1"/>
    <property type="molecule type" value="Genomic_DNA"/>
</dbReference>
<dbReference type="AlphaFoldDB" id="A0A9P1DQD6"/>
<keyword evidence="4" id="KW-1185">Reference proteome</keyword>
<accession>A0A9P1DQD6</accession>
<sequence length="484" mass="53331">MDDPVRKDRIPTAWPKRQSVTQQQKFFHLPSSNSDEHKHLLTWDITLTELQNLFLSGETVLCNWHSHLQVPDFVRAALNQSTESEGLTSNVNNFSQFDRLIIYTDGSSKPSNRRKAPLWVQEHDVPDAWAFIVLGEKYGETEDSSTISFLGWHSQPVLYESSLPHFLGTDAIGSEFAEREGLFWAGIWRLGIDSTIPTVFRTDSSTTASQAAGNTNCHDNHPTFVLLRSVFQTLAAGLANDGLIVDHVAGHAGDAWNELADHLAKTEAAQGDSYADVVFGLLWAKLLRTYETKLIEADVLTHVPDFKHPSLFGVATDITSSSPFIGPTWMDDLSVCIAASSNAALLAKTGQSSKQSRHPSRMDFVQYDLEVLEAIYLGLVDMEPGMDPLSLTIGLFLLRRSSLTHCQDFDLMNGKTGTPSWQLSPVATGICHRQSPDCLAVSKLCFMHTLEGVGTFWGPFSQAYDFPCFGHGDAGNGHASTSSL</sequence>
<dbReference type="EMBL" id="CAMXCT010005935">
    <property type="protein sequence ID" value="CAI4013606.1"/>
    <property type="molecule type" value="Genomic_DNA"/>
</dbReference>
<dbReference type="InterPro" id="IPR036397">
    <property type="entry name" value="RNaseH_sf"/>
</dbReference>
<evidence type="ECO:0000313" key="2">
    <source>
        <dbReference type="EMBL" id="CAL1166981.1"/>
    </source>
</evidence>
<dbReference type="GO" id="GO:0003676">
    <property type="term" value="F:nucleic acid binding"/>
    <property type="evidence" value="ECO:0007669"/>
    <property type="project" value="InterPro"/>
</dbReference>
<evidence type="ECO:0000313" key="1">
    <source>
        <dbReference type="EMBL" id="CAI4013606.1"/>
    </source>
</evidence>
<name>A0A9P1DQD6_9DINO</name>
<gene>
    <name evidence="1" type="ORF">C1SCF055_LOCUS38563</name>
</gene>
<reference evidence="2" key="2">
    <citation type="submission" date="2024-04" db="EMBL/GenBank/DDBJ databases">
        <authorList>
            <person name="Chen Y."/>
            <person name="Shah S."/>
            <person name="Dougan E. K."/>
            <person name="Thang M."/>
            <person name="Chan C."/>
        </authorList>
    </citation>
    <scope>NUCLEOTIDE SEQUENCE [LARGE SCALE GENOMIC DNA]</scope>
</reference>
<comment type="caution">
    <text evidence="1">The sequence shown here is derived from an EMBL/GenBank/DDBJ whole genome shotgun (WGS) entry which is preliminary data.</text>
</comment>
<dbReference type="Gene3D" id="3.30.420.10">
    <property type="entry name" value="Ribonuclease H-like superfamily/Ribonuclease H"/>
    <property type="match status" value="1"/>
</dbReference>
<dbReference type="Proteomes" id="UP001152797">
    <property type="component" value="Unassembled WGS sequence"/>
</dbReference>
<evidence type="ECO:0000313" key="3">
    <source>
        <dbReference type="EMBL" id="CAL4800918.1"/>
    </source>
</evidence>
<dbReference type="SUPFAM" id="SSF53098">
    <property type="entry name" value="Ribonuclease H-like"/>
    <property type="match status" value="1"/>
</dbReference>
<dbReference type="EMBL" id="CAMXCT020005935">
    <property type="protein sequence ID" value="CAL1166981.1"/>
    <property type="molecule type" value="Genomic_DNA"/>
</dbReference>